<dbReference type="EMBL" id="JANBPK010001355">
    <property type="protein sequence ID" value="KAJ2923357.1"/>
    <property type="molecule type" value="Genomic_DNA"/>
</dbReference>
<dbReference type="OrthoDB" id="10438918at2759"/>
<sequence>MLTLRPRGDGHLKIPHALQDGSAVDRPRLPDIPPVRIFSHMNVHRLISGRLQPGKIPIDPIIDFLSCLWEYIEYWVTKDIGAVAALNTAEVWLMIPAAWIARGYEKTHA</sequence>
<reference evidence="1" key="1">
    <citation type="submission" date="2022-06" db="EMBL/GenBank/DDBJ databases">
        <title>Genome Sequence of Candolleomyces eurysporus.</title>
        <authorList>
            <person name="Buettner E."/>
        </authorList>
    </citation>
    <scope>NUCLEOTIDE SEQUENCE</scope>
    <source>
        <strain evidence="1">VTCC 930004</strain>
    </source>
</reference>
<feature type="non-terminal residue" evidence="1">
    <location>
        <position position="1"/>
    </location>
</feature>
<organism evidence="1 2">
    <name type="scientific">Candolleomyces eurysporus</name>
    <dbReference type="NCBI Taxonomy" id="2828524"/>
    <lineage>
        <taxon>Eukaryota</taxon>
        <taxon>Fungi</taxon>
        <taxon>Dikarya</taxon>
        <taxon>Basidiomycota</taxon>
        <taxon>Agaricomycotina</taxon>
        <taxon>Agaricomycetes</taxon>
        <taxon>Agaricomycetidae</taxon>
        <taxon>Agaricales</taxon>
        <taxon>Agaricineae</taxon>
        <taxon>Psathyrellaceae</taxon>
        <taxon>Candolleomyces</taxon>
    </lineage>
</organism>
<keyword evidence="2" id="KW-1185">Reference proteome</keyword>
<dbReference type="Proteomes" id="UP001140091">
    <property type="component" value="Unassembled WGS sequence"/>
</dbReference>
<evidence type="ECO:0000313" key="1">
    <source>
        <dbReference type="EMBL" id="KAJ2923357.1"/>
    </source>
</evidence>
<dbReference type="AlphaFoldDB" id="A0A9W8IVC3"/>
<gene>
    <name evidence="1" type="ORF">H1R20_g13738</name>
</gene>
<name>A0A9W8IVC3_9AGAR</name>
<comment type="caution">
    <text evidence="1">The sequence shown here is derived from an EMBL/GenBank/DDBJ whole genome shotgun (WGS) entry which is preliminary data.</text>
</comment>
<accession>A0A9W8IVC3</accession>
<protein>
    <submittedName>
        <fullName evidence="1">Uncharacterized protein</fullName>
    </submittedName>
</protein>
<evidence type="ECO:0000313" key="2">
    <source>
        <dbReference type="Proteomes" id="UP001140091"/>
    </source>
</evidence>
<proteinExistence type="predicted"/>